<feature type="coiled-coil region" evidence="1">
    <location>
        <begin position="2"/>
        <end position="44"/>
    </location>
</feature>
<sequence length="72" mass="8509">TVRMLKKEKEEEIDKLKSELQAIQEKMQDNLSMLEQQLETSQNSIQVVFFIMCVCVLIVPTNFFKKKKKQCV</sequence>
<evidence type="ECO:0000313" key="4">
    <source>
        <dbReference type="Proteomes" id="UP000023152"/>
    </source>
</evidence>
<name>X6NUY2_RETFI</name>
<keyword evidence="4" id="KW-1185">Reference proteome</keyword>
<dbReference type="AlphaFoldDB" id="X6NUY2"/>
<accession>X6NUY2</accession>
<dbReference type="Proteomes" id="UP000023152">
    <property type="component" value="Unassembled WGS sequence"/>
</dbReference>
<comment type="caution">
    <text evidence="3">The sequence shown here is derived from an EMBL/GenBank/DDBJ whole genome shotgun (WGS) entry which is preliminary data.</text>
</comment>
<evidence type="ECO:0000256" key="2">
    <source>
        <dbReference type="SAM" id="Phobius"/>
    </source>
</evidence>
<organism evidence="3 4">
    <name type="scientific">Reticulomyxa filosa</name>
    <dbReference type="NCBI Taxonomy" id="46433"/>
    <lineage>
        <taxon>Eukaryota</taxon>
        <taxon>Sar</taxon>
        <taxon>Rhizaria</taxon>
        <taxon>Retaria</taxon>
        <taxon>Foraminifera</taxon>
        <taxon>Monothalamids</taxon>
        <taxon>Reticulomyxidae</taxon>
        <taxon>Reticulomyxa</taxon>
    </lineage>
</organism>
<evidence type="ECO:0000256" key="1">
    <source>
        <dbReference type="SAM" id="Coils"/>
    </source>
</evidence>
<proteinExistence type="predicted"/>
<dbReference type="EMBL" id="ASPP01005669">
    <property type="protein sequence ID" value="ETO30115.1"/>
    <property type="molecule type" value="Genomic_DNA"/>
</dbReference>
<protein>
    <submittedName>
        <fullName evidence="3">Uncharacterized protein</fullName>
    </submittedName>
</protein>
<feature type="transmembrane region" description="Helical" evidence="2">
    <location>
        <begin position="44"/>
        <end position="64"/>
    </location>
</feature>
<keyword evidence="2" id="KW-0812">Transmembrane</keyword>
<keyword evidence="1" id="KW-0175">Coiled coil</keyword>
<evidence type="ECO:0000313" key="3">
    <source>
        <dbReference type="EMBL" id="ETO30115.1"/>
    </source>
</evidence>
<keyword evidence="2" id="KW-1133">Transmembrane helix</keyword>
<gene>
    <name evidence="3" type="ORF">RFI_07007</name>
</gene>
<feature type="non-terminal residue" evidence="3">
    <location>
        <position position="1"/>
    </location>
</feature>
<keyword evidence="2" id="KW-0472">Membrane</keyword>
<reference evidence="3 4" key="1">
    <citation type="journal article" date="2013" name="Curr. Biol.">
        <title>The Genome of the Foraminiferan Reticulomyxa filosa.</title>
        <authorList>
            <person name="Glockner G."/>
            <person name="Hulsmann N."/>
            <person name="Schleicher M."/>
            <person name="Noegel A.A."/>
            <person name="Eichinger L."/>
            <person name="Gallinger C."/>
            <person name="Pawlowski J."/>
            <person name="Sierra R."/>
            <person name="Euteneuer U."/>
            <person name="Pillet L."/>
            <person name="Moustafa A."/>
            <person name="Platzer M."/>
            <person name="Groth M."/>
            <person name="Szafranski K."/>
            <person name="Schliwa M."/>
        </authorList>
    </citation>
    <scope>NUCLEOTIDE SEQUENCE [LARGE SCALE GENOMIC DNA]</scope>
</reference>